<feature type="domain" description="REJ" evidence="3">
    <location>
        <begin position="1"/>
        <end position="84"/>
    </location>
</feature>
<proteinExistence type="predicted"/>
<dbReference type="InterPro" id="IPR014010">
    <property type="entry name" value="REJ_dom"/>
</dbReference>
<dbReference type="HOGENOM" id="CLU_1120731_0_0_1"/>
<name>U7PMI6_SPOS1</name>
<dbReference type="EMBL" id="KI440851">
    <property type="protein sequence ID" value="ERS95924.1"/>
    <property type="molecule type" value="Genomic_DNA"/>
</dbReference>
<evidence type="ECO:0000256" key="2">
    <source>
        <dbReference type="SAM" id="SignalP"/>
    </source>
</evidence>
<keyword evidence="2" id="KW-0732">Signal</keyword>
<dbReference type="GO" id="GO:0016020">
    <property type="term" value="C:membrane"/>
    <property type="evidence" value="ECO:0007669"/>
    <property type="project" value="UniProtKB-SubCell"/>
</dbReference>
<sequence length="248" mass="24843">MRFSFIVGLSSLLGAGAATAARCRPSRVSVSSSTPSSSASSSVSSSVSSSAPSSVSSLSSSSLSSLSSSVSSLTSSISSSISSSASASSSAAPSHLPCGTNLLPDGAHFNPGTSAVVETTGAMTAAYPPTCYGQLLPNTCVRFAAVNGGSGTFAVSVTVPTVAGRFYLFQITAEADHLTPELVRCLANNSLFWVFGVDILTVDGTWSVLSAEFAGGSGVTTTTITCSSTLSQPNFDFSMGGFSITELC</sequence>
<accession>U7PMI6</accession>
<feature type="chain" id="PRO_5004686362" description="REJ domain-containing protein" evidence="2">
    <location>
        <begin position="21"/>
        <end position="248"/>
    </location>
</feature>
<dbReference type="AlphaFoldDB" id="U7PMI6"/>
<organism evidence="4 5">
    <name type="scientific">Sporothrix schenckii (strain ATCC 58251 / de Perez 2211183)</name>
    <name type="common">Rose-picker's disease fungus</name>
    <dbReference type="NCBI Taxonomy" id="1391915"/>
    <lineage>
        <taxon>Eukaryota</taxon>
        <taxon>Fungi</taxon>
        <taxon>Dikarya</taxon>
        <taxon>Ascomycota</taxon>
        <taxon>Pezizomycotina</taxon>
        <taxon>Sordariomycetes</taxon>
        <taxon>Sordariomycetidae</taxon>
        <taxon>Ophiostomatales</taxon>
        <taxon>Ophiostomataceae</taxon>
        <taxon>Sporothrix</taxon>
    </lineage>
</organism>
<gene>
    <name evidence="4" type="ORF">HMPREF1624_07458</name>
</gene>
<feature type="region of interest" description="Disordered" evidence="1">
    <location>
        <begin position="26"/>
        <end position="50"/>
    </location>
</feature>
<reference evidence="5" key="1">
    <citation type="journal article" date="2014" name="Genome Announc.">
        <title>Genome sequence of the pathogenic fungus Sporothrix schenckii (ATCC 58251).</title>
        <authorList>
            <person name="Cuomo C.A."/>
            <person name="Rodriguez-Del Valle N."/>
            <person name="Perez-Sanchez L."/>
            <person name="Abouelleil A."/>
            <person name="Goldberg J."/>
            <person name="Young S."/>
            <person name="Zeng Q."/>
            <person name="Birren B.W."/>
        </authorList>
    </citation>
    <scope>NUCLEOTIDE SEQUENCE [LARGE SCALE GENOMIC DNA]</scope>
    <source>
        <strain evidence="5">ATCC 58251 / de Perez 2211183</strain>
    </source>
</reference>
<protein>
    <recommendedName>
        <fullName evidence="3">REJ domain-containing protein</fullName>
    </recommendedName>
</protein>
<keyword evidence="5" id="KW-1185">Reference proteome</keyword>
<evidence type="ECO:0000259" key="3">
    <source>
        <dbReference type="PROSITE" id="PS51111"/>
    </source>
</evidence>
<dbReference type="PROSITE" id="PS51111">
    <property type="entry name" value="REJ"/>
    <property type="match status" value="1"/>
</dbReference>
<dbReference type="Proteomes" id="UP000018087">
    <property type="component" value="Unassembled WGS sequence"/>
</dbReference>
<feature type="signal peptide" evidence="2">
    <location>
        <begin position="1"/>
        <end position="20"/>
    </location>
</feature>
<evidence type="ECO:0000256" key="1">
    <source>
        <dbReference type="SAM" id="MobiDB-lite"/>
    </source>
</evidence>
<evidence type="ECO:0000313" key="5">
    <source>
        <dbReference type="Proteomes" id="UP000018087"/>
    </source>
</evidence>
<evidence type="ECO:0000313" key="4">
    <source>
        <dbReference type="EMBL" id="ERS95924.1"/>
    </source>
</evidence>